<feature type="region of interest" description="Disordered" evidence="1">
    <location>
        <begin position="233"/>
        <end position="281"/>
    </location>
</feature>
<feature type="compositionally biased region" description="Polar residues" evidence="1">
    <location>
        <begin position="1"/>
        <end position="17"/>
    </location>
</feature>
<proteinExistence type="predicted"/>
<dbReference type="OrthoDB" id="418393at2759"/>
<feature type="region of interest" description="Disordered" evidence="1">
    <location>
        <begin position="1"/>
        <end position="60"/>
    </location>
</feature>
<reference evidence="2 3" key="1">
    <citation type="submission" date="2014-11" db="EMBL/GenBank/DDBJ databases">
        <authorList>
            <person name="Zhu J."/>
            <person name="Qi W."/>
            <person name="Song R."/>
        </authorList>
    </citation>
    <scope>NUCLEOTIDE SEQUENCE [LARGE SCALE GENOMIC DNA]</scope>
</reference>
<keyword evidence="3" id="KW-1185">Reference proteome</keyword>
<evidence type="ECO:0000313" key="2">
    <source>
        <dbReference type="EMBL" id="CEL99481.1"/>
    </source>
</evidence>
<organism evidence="2 3">
    <name type="scientific">Vitrella brassicaformis (strain CCMP3155)</name>
    <dbReference type="NCBI Taxonomy" id="1169540"/>
    <lineage>
        <taxon>Eukaryota</taxon>
        <taxon>Sar</taxon>
        <taxon>Alveolata</taxon>
        <taxon>Colpodellida</taxon>
        <taxon>Vitrellaceae</taxon>
        <taxon>Vitrella</taxon>
    </lineage>
</organism>
<dbReference type="InParanoid" id="A0A0G4EPJ8"/>
<name>A0A0G4EPJ8_VITBC</name>
<dbReference type="AlphaFoldDB" id="A0A0G4EPJ8"/>
<accession>A0A0G4EPJ8</accession>
<dbReference type="Proteomes" id="UP000041254">
    <property type="component" value="Unassembled WGS sequence"/>
</dbReference>
<sequence>MSTAKTLSVPDGTSGNERLSASSPPPPRPLPSPSANERSKSAAPRPSLARTAKSKQTKSCTSLNEAYDNFRWPLPKMFGEETYAYTEIEIHDPRYSDELKQMNRDLKDALEKEQMVEKQWRMCYAGLTKAEHRRKTLSASAPDKTKSKFDRVVEEFRVQLVKLQEDRDKCKQYIAEIYARIDVINKEINKEKALEDMQRECAEKLMQKSGGQHIQQPFRVGQHSLYLGETLKKHGHLAPGGPTKLSAGDTREVDDEEAYDALGDLPSPEELSKSSGQRQLV</sequence>
<evidence type="ECO:0000256" key="1">
    <source>
        <dbReference type="SAM" id="MobiDB-lite"/>
    </source>
</evidence>
<feature type="compositionally biased region" description="Pro residues" evidence="1">
    <location>
        <begin position="23"/>
        <end position="32"/>
    </location>
</feature>
<protein>
    <submittedName>
        <fullName evidence="2">Uncharacterized protein</fullName>
    </submittedName>
</protein>
<dbReference type="EMBL" id="CDMY01000281">
    <property type="protein sequence ID" value="CEL99481.1"/>
    <property type="molecule type" value="Genomic_DNA"/>
</dbReference>
<evidence type="ECO:0000313" key="3">
    <source>
        <dbReference type="Proteomes" id="UP000041254"/>
    </source>
</evidence>
<gene>
    <name evidence="2" type="ORF">Vbra_12591</name>
</gene>
<dbReference type="VEuPathDB" id="CryptoDB:Vbra_12591"/>